<evidence type="ECO:0000313" key="3">
    <source>
        <dbReference type="Proteomes" id="UP000002431"/>
    </source>
</evidence>
<feature type="chain" id="PRO_5004191593" description="Lipoprotein" evidence="1">
    <location>
        <begin position="24"/>
        <end position="184"/>
    </location>
</feature>
<protein>
    <recommendedName>
        <fullName evidence="4">Lipoprotein</fullName>
    </recommendedName>
</protein>
<dbReference type="AlphaFoldDB" id="Q1J2W2"/>
<dbReference type="EMBL" id="CP000358">
    <property type="protein sequence ID" value="ABF44172.1"/>
    <property type="molecule type" value="Genomic_DNA"/>
</dbReference>
<feature type="signal peptide" evidence="1">
    <location>
        <begin position="1"/>
        <end position="23"/>
    </location>
</feature>
<dbReference type="KEGG" id="dge:Dgeo_2739"/>
<evidence type="ECO:0000256" key="1">
    <source>
        <dbReference type="SAM" id="SignalP"/>
    </source>
</evidence>
<sequence>MHPWTGLHALALTAGLLGCSALAHGEAGAAQLRGAVLCLDATSVQLRFEGLSAAQQRPLRPLKDTLNRALLGVFRTAHVRHETRASCQTSQAFTRVLVEVRYLNPKTYVGFGDPAYAYTLRMAVGPAEARAGTSASKRPAIQFASAWSDIHSEGNTKKPLSGVLTALGQEQARDLARAWQHDNP</sequence>
<name>Q1J2W2_DEIGD</name>
<evidence type="ECO:0000313" key="2">
    <source>
        <dbReference type="EMBL" id="ABF44172.1"/>
    </source>
</evidence>
<dbReference type="eggNOG" id="ENOG502ZGQ5">
    <property type="taxonomic scope" value="Bacteria"/>
</dbReference>
<reference evidence="2" key="1">
    <citation type="submission" date="2006-04" db="EMBL/GenBank/DDBJ databases">
        <title>Complete sequence of plasmid1 pDGEO01 of Deinococcus geothermalis DSM 11300.</title>
        <authorList>
            <consortium name="US DOE Joint Genome Institute"/>
            <person name="Copeland A."/>
            <person name="Lucas S."/>
            <person name="Lapidus A."/>
            <person name="Barry K."/>
            <person name="Detter J.C."/>
            <person name="Glavina del Rio T."/>
            <person name="Hammon N."/>
            <person name="Israni S."/>
            <person name="Dalin E."/>
            <person name="Tice H."/>
            <person name="Pitluck S."/>
            <person name="Brettin T."/>
            <person name="Bruce D."/>
            <person name="Han C."/>
            <person name="Tapia R."/>
            <person name="Saunders E."/>
            <person name="Gilna P."/>
            <person name="Schmutz J."/>
            <person name="Larimer F."/>
            <person name="Land M."/>
            <person name="Hauser L."/>
            <person name="Kyrpides N."/>
            <person name="Kim E."/>
            <person name="Daly M.J."/>
            <person name="Fredrickson J.K."/>
            <person name="Makarova K.S."/>
            <person name="Gaidamakova E.K."/>
            <person name="Zhai M."/>
            <person name="Richardson P."/>
        </authorList>
    </citation>
    <scope>NUCLEOTIDE SEQUENCE</scope>
    <source>
        <strain evidence="2">DSM 11300</strain>
        <plasmid evidence="2">pDGEO01</plasmid>
    </source>
</reference>
<dbReference type="Proteomes" id="UP000002431">
    <property type="component" value="Plasmid pDGEO01"/>
</dbReference>
<organism evidence="2 3">
    <name type="scientific">Deinococcus geothermalis (strain DSM 11300 / CIP 105573 / AG-3a)</name>
    <dbReference type="NCBI Taxonomy" id="319795"/>
    <lineage>
        <taxon>Bacteria</taxon>
        <taxon>Thermotogati</taxon>
        <taxon>Deinococcota</taxon>
        <taxon>Deinococci</taxon>
        <taxon>Deinococcales</taxon>
        <taxon>Deinococcaceae</taxon>
        <taxon>Deinococcus</taxon>
    </lineage>
</organism>
<dbReference type="RefSeq" id="WP_011525833.1">
    <property type="nucleotide sequence ID" value="NC_008010.2"/>
</dbReference>
<keyword evidence="3" id="KW-1185">Reference proteome</keyword>
<dbReference type="HOGENOM" id="CLU_1465937_0_0_0"/>
<proteinExistence type="predicted"/>
<evidence type="ECO:0008006" key="4">
    <source>
        <dbReference type="Google" id="ProtNLM"/>
    </source>
</evidence>
<geneLocation type="plasmid" evidence="2 3">
    <name>pDGEO01</name>
</geneLocation>
<keyword evidence="1" id="KW-0732">Signal</keyword>
<keyword evidence="2" id="KW-0614">Plasmid</keyword>
<gene>
    <name evidence="2" type="ordered locus">Dgeo_2739</name>
</gene>
<accession>Q1J2W2</accession>